<dbReference type="AlphaFoldDB" id="A0AAV4LQP2"/>
<reference evidence="2 3" key="1">
    <citation type="submission" date="2021-06" db="EMBL/GenBank/DDBJ databases">
        <title>Genome sequence of Babesia caballi.</title>
        <authorList>
            <person name="Yamagishi J."/>
            <person name="Kidaka T."/>
            <person name="Ochi A."/>
        </authorList>
    </citation>
    <scope>NUCLEOTIDE SEQUENCE [LARGE SCALE GENOMIC DNA]</scope>
    <source>
        <strain evidence="2">USDA-D6B2</strain>
    </source>
</reference>
<protein>
    <submittedName>
        <fullName evidence="2">Uncharacterized protein</fullName>
    </submittedName>
</protein>
<feature type="compositionally biased region" description="Low complexity" evidence="1">
    <location>
        <begin position="552"/>
        <end position="563"/>
    </location>
</feature>
<evidence type="ECO:0000256" key="1">
    <source>
        <dbReference type="SAM" id="MobiDB-lite"/>
    </source>
</evidence>
<sequence length="671" mass="75362">MSPEPVRRQLRCTKELQVPLCNKAAAATPRRLQWCRGVPIPALGGLRKARPDLPNHQQRLPSLLAHPWVRQHLIHRGTLRRIDAQHARHQVNHGLTSLARKRQGLGQHALHGLPQAQVLVVPGKLAEEHRVQEHPQRPDVGALAAITHHAAAPQHLRSGVANRAHRVHQQTVVRDPSGRAKVPNLGDVAHHAMRQRLRIDAAGRPIRGRAAPRPGDHALQKDVLRLDVAVADVGGVQVLHAARHHAEHRPGHRLPHRRVVLDETDDVPAVAVLHRDHQRRRRLQHLERPHDVLVPQRNRQTHLVLQPPEQRAVAVELRLADHLERVRAAMQLVEAHVDLARGALVDAVEDQEVAQREEGHPLVERHHPRLRPPVTGRQHPRKRRPLVDAVHGRQPAKAGEAGRGTAAKLRTRTDSKLPRRPNFAGLQRDCGLARALRLAALVFLVGFRLPAVRRRRRPRHHSLVRVHVVVQQLRHQVHVLEQHLALRHPPLQQRVKLLVRPRPARSRARKRLDAAAHKRVRLHQQPKHLRNRTNTPEPRSPPKTPIHRRTCRSPTRTVSTTTRGWQCGAPRSTPAASQSHSSPLSNALCSTQTPKFTGRAPTVPYADQGARATSATCDANFPNSAFRVQKKAQARHMVSCKRNAIRMRSKLFTCASAAYTAPPQTRHAASL</sequence>
<organism evidence="2 3">
    <name type="scientific">Babesia caballi</name>
    <dbReference type="NCBI Taxonomy" id="5871"/>
    <lineage>
        <taxon>Eukaryota</taxon>
        <taxon>Sar</taxon>
        <taxon>Alveolata</taxon>
        <taxon>Apicomplexa</taxon>
        <taxon>Aconoidasida</taxon>
        <taxon>Piroplasmida</taxon>
        <taxon>Babesiidae</taxon>
        <taxon>Babesia</taxon>
    </lineage>
</organism>
<evidence type="ECO:0000313" key="3">
    <source>
        <dbReference type="Proteomes" id="UP001497744"/>
    </source>
</evidence>
<dbReference type="EMBL" id="BPLF01000001">
    <property type="protein sequence ID" value="GIX61800.1"/>
    <property type="molecule type" value="Genomic_DNA"/>
</dbReference>
<name>A0AAV4LQP2_BABCB</name>
<feature type="compositionally biased region" description="Polar residues" evidence="1">
    <location>
        <begin position="574"/>
        <end position="595"/>
    </location>
</feature>
<dbReference type="RefSeq" id="XP_067713871.1">
    <property type="nucleotide sequence ID" value="XM_067857770.1"/>
</dbReference>
<dbReference type="Proteomes" id="UP001497744">
    <property type="component" value="Unassembled WGS sequence"/>
</dbReference>
<proteinExistence type="predicted"/>
<accession>A0AAV4LQP2</accession>
<keyword evidence="3" id="KW-1185">Reference proteome</keyword>
<comment type="caution">
    <text evidence="2">The sequence shown here is derived from an EMBL/GenBank/DDBJ whole genome shotgun (WGS) entry which is preliminary data.</text>
</comment>
<feature type="compositionally biased region" description="Basic residues" evidence="1">
    <location>
        <begin position="517"/>
        <end position="531"/>
    </location>
</feature>
<evidence type="ECO:0000313" key="2">
    <source>
        <dbReference type="EMBL" id="GIX61800.1"/>
    </source>
</evidence>
<feature type="region of interest" description="Disordered" evidence="1">
    <location>
        <begin position="366"/>
        <end position="420"/>
    </location>
</feature>
<gene>
    <name evidence="2" type="ORF">BcabD6B2_12350</name>
</gene>
<dbReference type="GeneID" id="94193283"/>
<feature type="region of interest" description="Disordered" evidence="1">
    <location>
        <begin position="502"/>
        <end position="595"/>
    </location>
</feature>